<dbReference type="Proteomes" id="UP000593818">
    <property type="component" value="Plasmid pSID"/>
</dbReference>
<name>A0A7M2XVQ6_9NOCA</name>
<protein>
    <submittedName>
        <fullName evidence="1">Uncharacterized protein</fullName>
    </submittedName>
</protein>
<dbReference type="RefSeq" id="WP_193904186.1">
    <property type="nucleotide sequence ID" value="NZ_CP063453.1"/>
</dbReference>
<keyword evidence="2" id="KW-1185">Reference proteome</keyword>
<dbReference type="EMBL" id="CP063453">
    <property type="protein sequence ID" value="QOW01917.1"/>
    <property type="molecule type" value="Genomic_DNA"/>
</dbReference>
<reference evidence="1 2" key="1">
    <citation type="submission" date="2020-10" db="EMBL/GenBank/DDBJ databases">
        <title>Whole genome sequence of oil-degrading bacteria Rhodococcus pyridinivorans strain 5Ap.</title>
        <authorList>
            <person name="Akhremchuk A.E."/>
            <person name="Valentovich L.N."/>
            <person name="Charniauskaya M.I."/>
            <person name="Bukliarevich H.A."/>
            <person name="Titok M.A."/>
        </authorList>
    </citation>
    <scope>NUCLEOTIDE SEQUENCE [LARGE SCALE GENOMIC DNA]</scope>
    <source>
        <strain evidence="1 2">5Ap</strain>
        <plasmid evidence="1 2">pSID</plasmid>
    </source>
</reference>
<gene>
    <name evidence="1" type="ORF">INP59_27565</name>
</gene>
<evidence type="ECO:0000313" key="1">
    <source>
        <dbReference type="EMBL" id="QOW01917.1"/>
    </source>
</evidence>
<organism evidence="1 2">
    <name type="scientific">Rhodococcus pyridinivorans</name>
    <dbReference type="NCBI Taxonomy" id="103816"/>
    <lineage>
        <taxon>Bacteria</taxon>
        <taxon>Bacillati</taxon>
        <taxon>Actinomycetota</taxon>
        <taxon>Actinomycetes</taxon>
        <taxon>Mycobacteriales</taxon>
        <taxon>Nocardiaceae</taxon>
        <taxon>Rhodococcus</taxon>
    </lineage>
</organism>
<proteinExistence type="predicted"/>
<dbReference type="AlphaFoldDB" id="A0A7M2XVQ6"/>
<geneLocation type="plasmid" evidence="1 2">
    <name>pSID</name>
</geneLocation>
<keyword evidence="1" id="KW-0614">Plasmid</keyword>
<sequence length="215" mass="24076">MTPLTISYERCVLNALLDDPDSSFAEQFANLDFHDAEDERTCLAYLRSLLESLTEYAAWKSSTEARVSVYGEFTCDGEGFPTGNGLTMQVFLDSFGICDVGIDSVWQLPLREEFTVFDLIDGTVAYFNELVRRLTGLLCPPPARSLALSVFPPDVVRSEATEDPHLSDIERARLRAATDEQVANAIDQAWPAVEDRWYAIHDELQHAAVRALVHE</sequence>
<accession>A0A7M2XVQ6</accession>
<evidence type="ECO:0000313" key="2">
    <source>
        <dbReference type="Proteomes" id="UP000593818"/>
    </source>
</evidence>